<dbReference type="InterPro" id="IPR011712">
    <property type="entry name" value="Sig_transdc_His_kin_sub3_dim/P"/>
</dbReference>
<dbReference type="GO" id="GO:0000155">
    <property type="term" value="F:phosphorelay sensor kinase activity"/>
    <property type="evidence" value="ECO:0007669"/>
    <property type="project" value="InterPro"/>
</dbReference>
<keyword evidence="8" id="KW-0902">Two-component regulatory system</keyword>
<organism evidence="12 13">
    <name type="scientific">Kribbella steppae</name>
    <dbReference type="NCBI Taxonomy" id="2512223"/>
    <lineage>
        <taxon>Bacteria</taxon>
        <taxon>Bacillati</taxon>
        <taxon>Actinomycetota</taxon>
        <taxon>Actinomycetes</taxon>
        <taxon>Propionibacteriales</taxon>
        <taxon>Kribbellaceae</taxon>
        <taxon>Kribbella</taxon>
    </lineage>
</organism>
<dbReference type="PANTHER" id="PTHR24421:SF10">
    <property type="entry name" value="NITRATE_NITRITE SENSOR PROTEIN NARQ"/>
    <property type="match status" value="1"/>
</dbReference>
<evidence type="ECO:0000256" key="6">
    <source>
        <dbReference type="ARBA" id="ARBA00022777"/>
    </source>
</evidence>
<evidence type="ECO:0000256" key="7">
    <source>
        <dbReference type="ARBA" id="ARBA00022840"/>
    </source>
</evidence>
<keyword evidence="7" id="KW-0067">ATP-binding</keyword>
<evidence type="ECO:0000313" key="13">
    <source>
        <dbReference type="Proteomes" id="UP000294508"/>
    </source>
</evidence>
<keyword evidence="10" id="KW-0472">Membrane</keyword>
<dbReference type="GO" id="GO:0005524">
    <property type="term" value="F:ATP binding"/>
    <property type="evidence" value="ECO:0007669"/>
    <property type="project" value="UniProtKB-KW"/>
</dbReference>
<gene>
    <name evidence="12" type="ORF">EV652_101967</name>
</gene>
<dbReference type="Proteomes" id="UP000294508">
    <property type="component" value="Unassembled WGS sequence"/>
</dbReference>
<dbReference type="Gene3D" id="1.20.5.1930">
    <property type="match status" value="1"/>
</dbReference>
<evidence type="ECO:0000256" key="5">
    <source>
        <dbReference type="ARBA" id="ARBA00022741"/>
    </source>
</evidence>
<protein>
    <recommendedName>
        <fullName evidence="2">histidine kinase</fullName>
        <ecNumber evidence="2">2.7.13.3</ecNumber>
    </recommendedName>
</protein>
<keyword evidence="9" id="KW-0175">Coiled coil</keyword>
<keyword evidence="5" id="KW-0547">Nucleotide-binding</keyword>
<evidence type="ECO:0000256" key="4">
    <source>
        <dbReference type="ARBA" id="ARBA00022679"/>
    </source>
</evidence>
<feature type="transmembrane region" description="Helical" evidence="10">
    <location>
        <begin position="41"/>
        <end position="61"/>
    </location>
</feature>
<dbReference type="AlphaFoldDB" id="A0A4R2HXX0"/>
<dbReference type="SMART" id="SM00387">
    <property type="entry name" value="HATPase_c"/>
    <property type="match status" value="1"/>
</dbReference>
<comment type="catalytic activity">
    <reaction evidence="1">
        <text>ATP + protein L-histidine = ADP + protein N-phospho-L-histidine.</text>
        <dbReference type="EC" id="2.7.13.3"/>
    </reaction>
</comment>
<dbReference type="CDD" id="cd16917">
    <property type="entry name" value="HATPase_UhpB-NarQ-NarX-like"/>
    <property type="match status" value="1"/>
</dbReference>
<evidence type="ECO:0000256" key="8">
    <source>
        <dbReference type="ARBA" id="ARBA00023012"/>
    </source>
</evidence>
<evidence type="ECO:0000256" key="9">
    <source>
        <dbReference type="SAM" id="Coils"/>
    </source>
</evidence>
<keyword evidence="13" id="KW-1185">Reference proteome</keyword>
<evidence type="ECO:0000256" key="1">
    <source>
        <dbReference type="ARBA" id="ARBA00000085"/>
    </source>
</evidence>
<keyword evidence="4" id="KW-0808">Transferase</keyword>
<proteinExistence type="predicted"/>
<dbReference type="OrthoDB" id="227596at2"/>
<accession>A0A4R2HXX0</accession>
<name>A0A4R2HXX0_9ACTN</name>
<comment type="caution">
    <text evidence="12">The sequence shown here is derived from an EMBL/GenBank/DDBJ whole genome shotgun (WGS) entry which is preliminary data.</text>
</comment>
<dbReference type="InterPro" id="IPR050482">
    <property type="entry name" value="Sensor_HK_TwoCompSys"/>
</dbReference>
<evidence type="ECO:0000256" key="10">
    <source>
        <dbReference type="SAM" id="Phobius"/>
    </source>
</evidence>
<dbReference type="GO" id="GO:0046983">
    <property type="term" value="F:protein dimerization activity"/>
    <property type="evidence" value="ECO:0007669"/>
    <property type="project" value="InterPro"/>
</dbReference>
<dbReference type="InterPro" id="IPR003594">
    <property type="entry name" value="HATPase_dom"/>
</dbReference>
<feature type="coiled-coil region" evidence="9">
    <location>
        <begin position="142"/>
        <end position="169"/>
    </location>
</feature>
<dbReference type="Gene3D" id="3.30.565.10">
    <property type="entry name" value="Histidine kinase-like ATPase, C-terminal domain"/>
    <property type="match status" value="1"/>
</dbReference>
<dbReference type="SUPFAM" id="SSF55874">
    <property type="entry name" value="ATPase domain of HSP90 chaperone/DNA topoisomerase II/histidine kinase"/>
    <property type="match status" value="1"/>
</dbReference>
<dbReference type="RefSeq" id="WP_132207673.1">
    <property type="nucleotide sequence ID" value="NZ_SLWN01000001.1"/>
</dbReference>
<dbReference type="EMBL" id="SLWN01000001">
    <property type="protein sequence ID" value="TCO36076.1"/>
    <property type="molecule type" value="Genomic_DNA"/>
</dbReference>
<evidence type="ECO:0000256" key="3">
    <source>
        <dbReference type="ARBA" id="ARBA00022553"/>
    </source>
</evidence>
<feature type="transmembrane region" description="Helical" evidence="10">
    <location>
        <begin position="73"/>
        <end position="106"/>
    </location>
</feature>
<feature type="transmembrane region" description="Helical" evidence="10">
    <location>
        <begin position="118"/>
        <end position="135"/>
    </location>
</feature>
<keyword evidence="10" id="KW-1133">Transmembrane helix</keyword>
<sequence>MLVVVVAVAASVEIALAGLPRAWWLLVPAALLYTLPLLLRGRWPFAMPVVVVVVQVVVSFLDVPGGRRENWGVVAYVLAFWVFAAYNPLRLAVAGLGVALAGVVVVTFEDVRVPADEAWSVALVGSLTWLAGVVLRRRGLHAEEAEERAAALEHDHRETEAAVADERARIARELHDVVAHSVSVMTVQAGAARMLLNTDPQRAVAPLLAVEETGRQALAELRRLLGILRTDEGGRGLVPQPDIGDLPGLVESVRDAGLRVEMVEAGEVRPVAPGLGLAAYRIVQEALTNALKHAGAEHVVVTVTYGAERLGIEVRDDGRGDDGAAGHGGHGLAGMRERATVYGGVLAAGPEPDGGFAVRANLPIERAVP</sequence>
<evidence type="ECO:0000256" key="2">
    <source>
        <dbReference type="ARBA" id="ARBA00012438"/>
    </source>
</evidence>
<feature type="domain" description="Histidine kinase/HSP90-like ATPase" evidence="11">
    <location>
        <begin position="274"/>
        <end position="366"/>
    </location>
</feature>
<dbReference type="Pfam" id="PF02518">
    <property type="entry name" value="HATPase_c"/>
    <property type="match status" value="1"/>
</dbReference>
<dbReference type="Pfam" id="PF07730">
    <property type="entry name" value="HisKA_3"/>
    <property type="match status" value="1"/>
</dbReference>
<dbReference type="InterPro" id="IPR036890">
    <property type="entry name" value="HATPase_C_sf"/>
</dbReference>
<keyword evidence="10" id="KW-0812">Transmembrane</keyword>
<dbReference type="PANTHER" id="PTHR24421">
    <property type="entry name" value="NITRATE/NITRITE SENSOR PROTEIN NARX-RELATED"/>
    <property type="match status" value="1"/>
</dbReference>
<evidence type="ECO:0000259" key="11">
    <source>
        <dbReference type="SMART" id="SM00387"/>
    </source>
</evidence>
<keyword evidence="3" id="KW-0597">Phosphoprotein</keyword>
<dbReference type="GO" id="GO:0016020">
    <property type="term" value="C:membrane"/>
    <property type="evidence" value="ECO:0007669"/>
    <property type="project" value="InterPro"/>
</dbReference>
<reference evidence="12 13" key="1">
    <citation type="journal article" date="2015" name="Stand. Genomic Sci.">
        <title>Genomic Encyclopedia of Bacterial and Archaeal Type Strains, Phase III: the genomes of soil and plant-associated and newly described type strains.</title>
        <authorList>
            <person name="Whitman W.B."/>
            <person name="Woyke T."/>
            <person name="Klenk H.P."/>
            <person name="Zhou Y."/>
            <person name="Lilburn T.G."/>
            <person name="Beck B.J."/>
            <person name="De Vos P."/>
            <person name="Vandamme P."/>
            <person name="Eisen J.A."/>
            <person name="Garrity G."/>
            <person name="Hugenholtz P."/>
            <person name="Kyrpides N.C."/>
        </authorList>
    </citation>
    <scope>NUCLEOTIDE SEQUENCE [LARGE SCALE GENOMIC DNA]</scope>
    <source>
        <strain evidence="12 13">VKM Ac-2572</strain>
    </source>
</reference>
<keyword evidence="6 12" id="KW-0418">Kinase</keyword>
<dbReference type="EC" id="2.7.13.3" evidence="2"/>
<evidence type="ECO:0000313" key="12">
    <source>
        <dbReference type="EMBL" id="TCO36076.1"/>
    </source>
</evidence>